<evidence type="ECO:0000256" key="6">
    <source>
        <dbReference type="ARBA" id="ARBA00023136"/>
    </source>
</evidence>
<name>A0A540VGH3_9CHLR</name>
<dbReference type="OrthoDB" id="9765532at2"/>
<evidence type="ECO:0000256" key="8">
    <source>
        <dbReference type="SAM" id="Phobius"/>
    </source>
</evidence>
<evidence type="ECO:0000313" key="11">
    <source>
        <dbReference type="Proteomes" id="UP000317371"/>
    </source>
</evidence>
<protein>
    <recommendedName>
        <fullName evidence="9">RCK C-terminal domain-containing protein</fullName>
    </recommendedName>
</protein>
<dbReference type="GO" id="GO:0006813">
    <property type="term" value="P:potassium ion transport"/>
    <property type="evidence" value="ECO:0007669"/>
    <property type="project" value="InterPro"/>
</dbReference>
<dbReference type="SUPFAM" id="SSF116726">
    <property type="entry name" value="TrkA C-terminal domain-like"/>
    <property type="match status" value="1"/>
</dbReference>
<dbReference type="PANTHER" id="PTHR43652">
    <property type="entry name" value="BASIC AMINO ACID ANTIPORTER YFCC-RELATED"/>
    <property type="match status" value="1"/>
</dbReference>
<feature type="transmembrane region" description="Helical" evidence="8">
    <location>
        <begin position="28"/>
        <end position="45"/>
    </location>
</feature>
<dbReference type="GO" id="GO:0005886">
    <property type="term" value="C:plasma membrane"/>
    <property type="evidence" value="ECO:0007669"/>
    <property type="project" value="TreeGrafter"/>
</dbReference>
<feature type="region of interest" description="Disordered" evidence="7">
    <location>
        <begin position="235"/>
        <end position="275"/>
    </location>
</feature>
<dbReference type="Pfam" id="PF02080">
    <property type="entry name" value="TrkA_C"/>
    <property type="match status" value="1"/>
</dbReference>
<dbReference type="InterPro" id="IPR031312">
    <property type="entry name" value="Na/sul_symport_CS"/>
</dbReference>
<dbReference type="PROSITE" id="PS51202">
    <property type="entry name" value="RCK_C"/>
    <property type="match status" value="2"/>
</dbReference>
<keyword evidence="3 8" id="KW-0812">Transmembrane</keyword>
<dbReference type="Proteomes" id="UP000317371">
    <property type="component" value="Unassembled WGS sequence"/>
</dbReference>
<sequence length="630" mass="67955">MTLEQVTLLLILVTTVGLYITRWLPTEVTSLLAIVAVALTGLLPPEQALSGFASTATITVGAMFVLSGGLLRTGALETVTIYLARFSRGDPHRLLLLLALTVPVASAFVNNTPIVVMMVPVALALSRQFGVRPSKLLMPISYFSILGGTMTLIGTSTNILIDDLYRQAGGPGFTMFEFTRLGAIYTAVGSLYLVLIGYRLLPNRAPLIDLVSNRDKATYVTEIVVDEDSNLVGQSTEQTFDRISQQDPGTSPTQERRHRRLRRPPSIRTATNHEQEDGVELLALSRGEQVYRAEETRGQVLQPGDILMVAGSANGLARFLEQQQTRLATVLADSERTPLLDVKQKVVEAVVLPESPFNGRMVGNLALNRLYGIKVMGVQHRGRQRLTGLRNIRLESGDVLLLLGAPETLQAASEAEKLLLVEGIERSILRVDKYRIALLIMLGVVLLATLSSIPIVVLAVAGAGLMVATQCLRVDEALQSLDAGTLLLLAATIPLGAALESTGLIHLAVDGITWLVGDAHPVLFLSLFYLMTSLTTEIISNNAVAVLFTPLALNLAARLGFHPTPLLIAIAFGASAAFLTPIGYQTNAIVMGPGGYRFSDYLRVGLPLSLLMWLTATICIPWFWPLTPGG</sequence>
<evidence type="ECO:0000259" key="9">
    <source>
        <dbReference type="PROSITE" id="PS51202"/>
    </source>
</evidence>
<reference evidence="10 11" key="1">
    <citation type="submission" date="2019-06" db="EMBL/GenBank/DDBJ databases">
        <title>Genome sequence of Litorilinea aerophila BAA-2444.</title>
        <authorList>
            <person name="Maclea K.S."/>
            <person name="Maurais E.G."/>
            <person name="Iannazzi L.C."/>
        </authorList>
    </citation>
    <scope>NUCLEOTIDE SEQUENCE [LARGE SCALE GENOMIC DNA]</scope>
    <source>
        <strain evidence="10 11">ATCC BAA-2444</strain>
    </source>
</reference>
<dbReference type="Gene3D" id="3.30.70.1450">
    <property type="entry name" value="Regulator of K+ conductance, C-terminal domain"/>
    <property type="match status" value="2"/>
</dbReference>
<dbReference type="PROSITE" id="PS01271">
    <property type="entry name" value="NA_SULFATE"/>
    <property type="match status" value="1"/>
</dbReference>
<dbReference type="InterPro" id="IPR036721">
    <property type="entry name" value="RCK_C_sf"/>
</dbReference>
<dbReference type="PANTHER" id="PTHR43652:SF2">
    <property type="entry name" value="BASIC AMINO ACID ANTIPORTER YFCC-RELATED"/>
    <property type="match status" value="1"/>
</dbReference>
<feature type="transmembrane region" description="Helical" evidence="8">
    <location>
        <begin position="114"/>
        <end position="130"/>
    </location>
</feature>
<feature type="transmembrane region" description="Helical" evidence="8">
    <location>
        <begin position="181"/>
        <end position="201"/>
    </location>
</feature>
<comment type="subcellular location">
    <subcellularLocation>
        <location evidence="1">Membrane</location>
        <topology evidence="1">Multi-pass membrane protein</topology>
    </subcellularLocation>
</comment>
<keyword evidence="5 8" id="KW-1133">Transmembrane helix</keyword>
<dbReference type="InterPro" id="IPR006037">
    <property type="entry name" value="RCK_C"/>
</dbReference>
<comment type="caution">
    <text evidence="10">The sequence shown here is derived from an EMBL/GenBank/DDBJ whole genome shotgun (WGS) entry which is preliminary data.</text>
</comment>
<dbReference type="InParanoid" id="A0A540VGH3"/>
<proteinExistence type="predicted"/>
<feature type="domain" description="RCK C-terminal" evidence="9">
    <location>
        <begin position="244"/>
        <end position="325"/>
    </location>
</feature>
<dbReference type="GO" id="GO:0008324">
    <property type="term" value="F:monoatomic cation transmembrane transporter activity"/>
    <property type="evidence" value="ECO:0007669"/>
    <property type="project" value="InterPro"/>
</dbReference>
<evidence type="ECO:0000256" key="4">
    <source>
        <dbReference type="ARBA" id="ARBA00022737"/>
    </source>
</evidence>
<evidence type="ECO:0000256" key="3">
    <source>
        <dbReference type="ARBA" id="ARBA00022692"/>
    </source>
</evidence>
<feature type="transmembrane region" description="Helical" evidence="8">
    <location>
        <begin position="481"/>
        <end position="499"/>
    </location>
</feature>
<evidence type="ECO:0000256" key="5">
    <source>
        <dbReference type="ARBA" id="ARBA00022989"/>
    </source>
</evidence>
<feature type="compositionally biased region" description="Polar residues" evidence="7">
    <location>
        <begin position="235"/>
        <end position="253"/>
    </location>
</feature>
<dbReference type="InterPro" id="IPR051679">
    <property type="entry name" value="DASS-Related_Transporters"/>
</dbReference>
<dbReference type="InterPro" id="IPR004680">
    <property type="entry name" value="Cit_transptr-like_dom"/>
</dbReference>
<evidence type="ECO:0000256" key="1">
    <source>
        <dbReference type="ARBA" id="ARBA00004141"/>
    </source>
</evidence>
<gene>
    <name evidence="10" type="ORF">FKZ61_10500</name>
</gene>
<feature type="transmembrane region" description="Helical" evidence="8">
    <location>
        <begin position="564"/>
        <end position="584"/>
    </location>
</feature>
<dbReference type="RefSeq" id="WP_141610079.1">
    <property type="nucleotide sequence ID" value="NZ_VIGC02000011.1"/>
</dbReference>
<organism evidence="10 11">
    <name type="scientific">Litorilinea aerophila</name>
    <dbReference type="NCBI Taxonomy" id="1204385"/>
    <lineage>
        <taxon>Bacteria</taxon>
        <taxon>Bacillati</taxon>
        <taxon>Chloroflexota</taxon>
        <taxon>Caldilineae</taxon>
        <taxon>Caldilineales</taxon>
        <taxon>Caldilineaceae</taxon>
        <taxon>Litorilinea</taxon>
    </lineage>
</organism>
<feature type="compositionally biased region" description="Basic residues" evidence="7">
    <location>
        <begin position="256"/>
        <end position="265"/>
    </location>
</feature>
<dbReference type="EMBL" id="VIGC01000011">
    <property type="protein sequence ID" value="TQE95856.1"/>
    <property type="molecule type" value="Genomic_DNA"/>
</dbReference>
<feature type="transmembrane region" description="Helical" evidence="8">
    <location>
        <begin position="436"/>
        <end position="461"/>
    </location>
</feature>
<feature type="transmembrane region" description="Helical" evidence="8">
    <location>
        <begin position="142"/>
        <end position="161"/>
    </location>
</feature>
<evidence type="ECO:0000256" key="2">
    <source>
        <dbReference type="ARBA" id="ARBA00022448"/>
    </source>
</evidence>
<accession>A0A540VGH3</accession>
<dbReference type="Pfam" id="PF03600">
    <property type="entry name" value="CitMHS"/>
    <property type="match status" value="1"/>
</dbReference>
<keyword evidence="2" id="KW-0813">Transport</keyword>
<keyword evidence="4" id="KW-0677">Repeat</keyword>
<keyword evidence="6 8" id="KW-0472">Membrane</keyword>
<feature type="domain" description="RCK C-terminal" evidence="9">
    <location>
        <begin position="334"/>
        <end position="418"/>
    </location>
</feature>
<evidence type="ECO:0000256" key="7">
    <source>
        <dbReference type="SAM" id="MobiDB-lite"/>
    </source>
</evidence>
<dbReference type="AlphaFoldDB" id="A0A540VGH3"/>
<feature type="transmembrane region" description="Helical" evidence="8">
    <location>
        <begin position="604"/>
        <end position="624"/>
    </location>
</feature>
<evidence type="ECO:0000313" key="10">
    <source>
        <dbReference type="EMBL" id="TQE95856.1"/>
    </source>
</evidence>
<keyword evidence="11" id="KW-1185">Reference proteome</keyword>
<feature type="transmembrane region" description="Helical" evidence="8">
    <location>
        <begin position="51"/>
        <end position="71"/>
    </location>
</feature>